<proteinExistence type="predicted"/>
<keyword evidence="2" id="KW-1185">Reference proteome</keyword>
<protein>
    <submittedName>
        <fullName evidence="1">Uncharacterized protein</fullName>
    </submittedName>
</protein>
<dbReference type="Proteomes" id="UP000002899">
    <property type="component" value="Chromosome II"/>
</dbReference>
<reference evidence="1 2" key="1">
    <citation type="journal article" date="2012" name="Nucleic Acids Res.">
        <title>Sequencing of the smallest Apicomplexan genome from the human pathogen Babesia microti.</title>
        <authorList>
            <person name="Cornillot E."/>
            <person name="Hadj-Kaddour K."/>
            <person name="Dassouli A."/>
            <person name="Noel B."/>
            <person name="Ranwez V."/>
            <person name="Vacherie B."/>
            <person name="Augagneur Y."/>
            <person name="Bres V."/>
            <person name="Duclos A."/>
            <person name="Randazzo S."/>
            <person name="Carcy B."/>
            <person name="Debierre-Grockiego F."/>
            <person name="Delbecq S."/>
            <person name="Moubri-Menage K."/>
            <person name="Shams-Eldin H."/>
            <person name="Usmani-Brown S."/>
            <person name="Bringaud F."/>
            <person name="Wincker P."/>
            <person name="Vivares C.P."/>
            <person name="Schwarz R.T."/>
            <person name="Schetters T.P."/>
            <person name="Krause P.J."/>
            <person name="Gorenflot A."/>
            <person name="Berry V."/>
            <person name="Barbe V."/>
            <person name="Ben Mamoun C."/>
        </authorList>
    </citation>
    <scope>NUCLEOTIDE SEQUENCE [LARGE SCALE GENOMIC DNA]</scope>
    <source>
        <strain evidence="1 2">RI</strain>
    </source>
</reference>
<organism evidence="1 2">
    <name type="scientific">Babesia microti (strain RI)</name>
    <dbReference type="NCBI Taxonomy" id="1133968"/>
    <lineage>
        <taxon>Eukaryota</taxon>
        <taxon>Sar</taxon>
        <taxon>Alveolata</taxon>
        <taxon>Apicomplexa</taxon>
        <taxon>Aconoidasida</taxon>
        <taxon>Piroplasmida</taxon>
        <taxon>Babesiidae</taxon>
        <taxon>Babesia</taxon>
    </lineage>
</organism>
<sequence length="100" mass="11555">MSNRNVSLFCLKLLNENVEMLSTRQHDNILHKQIISQYDICCHCLSDLMISSTPVYIKYDILAKFLKYVNVLSAGDIRNPLIYLSYDINFFTSSVSKSQN</sequence>
<dbReference type="KEGG" id="bmic:BMR1_02g01055"/>
<evidence type="ECO:0000313" key="1">
    <source>
        <dbReference type="EMBL" id="CCF73375.1"/>
    </source>
</evidence>
<dbReference type="RefSeq" id="XP_012647984.1">
    <property type="nucleotide sequence ID" value="XM_012792530.1"/>
</dbReference>
<reference evidence="1 2" key="3">
    <citation type="journal article" date="2016" name="Sci. Rep.">
        <title>Genome-wide diversity and gene expression profiling of Babesia microti isolates identify polymorphic genes that mediate host-pathogen interactions.</title>
        <authorList>
            <person name="Silva J.C."/>
            <person name="Cornillot E."/>
            <person name="McCracken C."/>
            <person name="Usmani-Brown S."/>
            <person name="Dwivedi A."/>
            <person name="Ifeonu O.O."/>
            <person name="Crabtree J."/>
            <person name="Gotia H.T."/>
            <person name="Virji A.Z."/>
            <person name="Reynes C."/>
            <person name="Colinge J."/>
            <person name="Kumar V."/>
            <person name="Lawres L."/>
            <person name="Pazzi J.E."/>
            <person name="Pablo J.V."/>
            <person name="Hung C."/>
            <person name="Brancato J."/>
            <person name="Kumari P."/>
            <person name="Orvis J."/>
            <person name="Tretina K."/>
            <person name="Chibucos M."/>
            <person name="Ott S."/>
            <person name="Sadzewicz L."/>
            <person name="Sengamalay N."/>
            <person name="Shetty A.C."/>
            <person name="Su Q."/>
            <person name="Tallon L."/>
            <person name="Fraser C.M."/>
            <person name="Frutos R."/>
            <person name="Molina D.M."/>
            <person name="Krause P.J."/>
            <person name="Ben Mamoun C."/>
        </authorList>
    </citation>
    <scope>NUCLEOTIDE SEQUENCE [LARGE SCALE GENOMIC DNA]</scope>
    <source>
        <strain evidence="1 2">RI</strain>
    </source>
</reference>
<gene>
    <name evidence="1" type="ORF">BMR1_02g01055</name>
</gene>
<dbReference type="VEuPathDB" id="PiroplasmaDB:BMR1_02g01055"/>
<dbReference type="AlphaFoldDB" id="I7IQ08"/>
<reference evidence="1 2" key="2">
    <citation type="journal article" date="2013" name="PLoS ONE">
        <title>Whole genome mapping and re-organization of the nuclear and mitochondrial genomes of Babesia microti isolates.</title>
        <authorList>
            <person name="Cornillot E."/>
            <person name="Dassouli A."/>
            <person name="Garg A."/>
            <person name="Pachikara N."/>
            <person name="Randazzo S."/>
            <person name="Depoix D."/>
            <person name="Carcy B."/>
            <person name="Delbecq S."/>
            <person name="Frutos R."/>
            <person name="Silva J.C."/>
            <person name="Sutton R."/>
            <person name="Krause P.J."/>
            <person name="Mamoun C.B."/>
        </authorList>
    </citation>
    <scope>NUCLEOTIDE SEQUENCE [LARGE SCALE GENOMIC DNA]</scope>
    <source>
        <strain evidence="1 2">RI</strain>
    </source>
</reference>
<name>I7IQ08_BABMR</name>
<dbReference type="EMBL" id="FO082872">
    <property type="protein sequence ID" value="CCF73375.1"/>
    <property type="molecule type" value="Genomic_DNA"/>
</dbReference>
<accession>I7IQ08</accession>
<evidence type="ECO:0000313" key="2">
    <source>
        <dbReference type="Proteomes" id="UP000002899"/>
    </source>
</evidence>
<dbReference type="GeneID" id="24423999"/>